<keyword evidence="3 8" id="KW-0545">Nucleotide biosynthesis</keyword>
<gene>
    <name evidence="11" type="ORF">ENO26_01965</name>
</gene>
<dbReference type="GO" id="GO:0000287">
    <property type="term" value="F:magnesium ion binding"/>
    <property type="evidence" value="ECO:0007669"/>
    <property type="project" value="InterPro"/>
</dbReference>
<dbReference type="GO" id="GO:0006164">
    <property type="term" value="P:purine nucleotide biosynthetic process"/>
    <property type="evidence" value="ECO:0007669"/>
    <property type="project" value="TreeGrafter"/>
</dbReference>
<dbReference type="GO" id="GO:0002189">
    <property type="term" value="C:ribose phosphate diphosphokinase complex"/>
    <property type="evidence" value="ECO:0007669"/>
    <property type="project" value="TreeGrafter"/>
</dbReference>
<evidence type="ECO:0000259" key="10">
    <source>
        <dbReference type="Pfam" id="PF13793"/>
    </source>
</evidence>
<dbReference type="PANTHER" id="PTHR10210">
    <property type="entry name" value="RIBOSE-PHOSPHATE DIPHOSPHOKINASE FAMILY MEMBER"/>
    <property type="match status" value="1"/>
</dbReference>
<dbReference type="GO" id="GO:0005737">
    <property type="term" value="C:cytoplasm"/>
    <property type="evidence" value="ECO:0007669"/>
    <property type="project" value="TreeGrafter"/>
</dbReference>
<evidence type="ECO:0000256" key="3">
    <source>
        <dbReference type="ARBA" id="ARBA00022727"/>
    </source>
</evidence>
<evidence type="ECO:0000259" key="9">
    <source>
        <dbReference type="Pfam" id="PF00156"/>
    </source>
</evidence>
<protein>
    <recommendedName>
        <fullName evidence="1">ribose-phosphate diphosphokinase</fullName>
        <ecNumber evidence="1">2.7.6.1</ecNumber>
    </recommendedName>
</protein>
<dbReference type="AlphaFoldDB" id="A0A7J2U0F9"/>
<dbReference type="PANTHER" id="PTHR10210:SF32">
    <property type="entry name" value="RIBOSE-PHOSPHATE PYROPHOSPHOKINASE 2"/>
    <property type="match status" value="1"/>
</dbReference>
<keyword evidence="2" id="KW-0808">Transferase</keyword>
<dbReference type="Pfam" id="PF13793">
    <property type="entry name" value="Pribosyltran_N"/>
    <property type="match status" value="1"/>
</dbReference>
<evidence type="ECO:0000313" key="11">
    <source>
        <dbReference type="EMBL" id="HEM66328.1"/>
    </source>
</evidence>
<keyword evidence="4" id="KW-0547">Nucleotide-binding</keyword>
<dbReference type="Gene3D" id="3.40.50.2020">
    <property type="match status" value="2"/>
</dbReference>
<evidence type="ECO:0000256" key="7">
    <source>
        <dbReference type="ARBA" id="ARBA00049535"/>
    </source>
</evidence>
<dbReference type="NCBIfam" id="TIGR01251">
    <property type="entry name" value="ribP_PPkin"/>
    <property type="match status" value="1"/>
</dbReference>
<reference evidence="11" key="1">
    <citation type="journal article" date="2020" name="mSystems">
        <title>Genome- and Community-Level Interaction Insights into Carbon Utilization and Element Cycling Functions of Hydrothermarchaeota in Hydrothermal Sediment.</title>
        <authorList>
            <person name="Zhou Z."/>
            <person name="Liu Y."/>
            <person name="Xu W."/>
            <person name="Pan J."/>
            <person name="Luo Z.H."/>
            <person name="Li M."/>
        </authorList>
    </citation>
    <scope>NUCLEOTIDE SEQUENCE [LARGE SCALE GENOMIC DNA]</scope>
    <source>
        <strain evidence="11">SpSt-125</strain>
    </source>
</reference>
<dbReference type="EMBL" id="DSEU01000008">
    <property type="protein sequence ID" value="HEM66328.1"/>
    <property type="molecule type" value="Genomic_DNA"/>
</dbReference>
<dbReference type="GO" id="GO:0004749">
    <property type="term" value="F:ribose phosphate diphosphokinase activity"/>
    <property type="evidence" value="ECO:0007669"/>
    <property type="project" value="UniProtKB-EC"/>
</dbReference>
<dbReference type="CDD" id="cd06223">
    <property type="entry name" value="PRTases_typeI"/>
    <property type="match status" value="1"/>
</dbReference>
<evidence type="ECO:0000256" key="5">
    <source>
        <dbReference type="ARBA" id="ARBA00022777"/>
    </source>
</evidence>
<evidence type="ECO:0000256" key="4">
    <source>
        <dbReference type="ARBA" id="ARBA00022741"/>
    </source>
</evidence>
<dbReference type="InterPro" id="IPR029057">
    <property type="entry name" value="PRTase-like"/>
</dbReference>
<name>A0A7J2U0F9_9CREN</name>
<keyword evidence="6" id="KW-0067">ATP-binding</keyword>
<dbReference type="InterPro" id="IPR029099">
    <property type="entry name" value="Pribosyltran_N"/>
</dbReference>
<comment type="catalytic activity">
    <reaction evidence="7">
        <text>D-ribose 5-phosphate + ATP = 5-phospho-alpha-D-ribose 1-diphosphate + AMP + H(+)</text>
        <dbReference type="Rhea" id="RHEA:15609"/>
        <dbReference type="ChEBI" id="CHEBI:15378"/>
        <dbReference type="ChEBI" id="CHEBI:30616"/>
        <dbReference type="ChEBI" id="CHEBI:58017"/>
        <dbReference type="ChEBI" id="CHEBI:78346"/>
        <dbReference type="ChEBI" id="CHEBI:456215"/>
        <dbReference type="EC" id="2.7.6.1"/>
    </reaction>
</comment>
<evidence type="ECO:0000256" key="8">
    <source>
        <dbReference type="RuleBase" id="RU004324"/>
    </source>
</evidence>
<keyword evidence="5 11" id="KW-0418">Kinase</keyword>
<comment type="similarity">
    <text evidence="8">Belongs to the ribose-phosphate pyrophosphokinase family.</text>
</comment>
<accession>A0A7J2U0F9</accession>
<dbReference type="Pfam" id="PF00156">
    <property type="entry name" value="Pribosyltran"/>
    <property type="match status" value="1"/>
</dbReference>
<dbReference type="GO" id="GO:0016301">
    <property type="term" value="F:kinase activity"/>
    <property type="evidence" value="ECO:0007669"/>
    <property type="project" value="UniProtKB-KW"/>
</dbReference>
<dbReference type="InterPro" id="IPR005946">
    <property type="entry name" value="Rib-P_diPkinase"/>
</dbReference>
<dbReference type="SUPFAM" id="SSF53271">
    <property type="entry name" value="PRTase-like"/>
    <property type="match status" value="1"/>
</dbReference>
<dbReference type="SMART" id="SM01400">
    <property type="entry name" value="Pribosyltran_N"/>
    <property type="match status" value="1"/>
</dbReference>
<proteinExistence type="inferred from homology"/>
<feature type="domain" description="Phosphoribosyltransferase" evidence="9">
    <location>
        <begin position="179"/>
        <end position="271"/>
    </location>
</feature>
<feature type="domain" description="Ribose-phosphate pyrophosphokinase N-terminal" evidence="10">
    <location>
        <begin position="37"/>
        <end position="137"/>
    </location>
</feature>
<sequence length="321" mass="36233">MLSNDVMKLIHKFISFLKQILIWCNYMFLLPLSGTPQSLVNSLRNYCNLSLAEKLHKRFPDGEQYIRITSDMRNKIIIVVQSLYPEQDSKLVELYLALEALEGLNLTEVELVIPYMAYSRQDKRFLAGEPMSVKAVYMPLRLFNLRKILALDLHSPKIPEVIGLAIQNILPHTYMVKKVGIEVDFILAPDKGALHRARILAENIGKPFDYLEKYRDRITGEINVSIRELDVKNLRIAIVDDIVSTGGTLAKAAQILYDLGASKVYAVVTHALISEKTIQTLSASGLDMLITTNSILHPEALPKWIQVTDVGELLCSELKSL</sequence>
<organism evidence="11">
    <name type="scientific">Ignisphaera aggregans</name>
    <dbReference type="NCBI Taxonomy" id="334771"/>
    <lineage>
        <taxon>Archaea</taxon>
        <taxon>Thermoproteota</taxon>
        <taxon>Thermoprotei</taxon>
        <taxon>Desulfurococcales</taxon>
        <taxon>Desulfurococcaceae</taxon>
        <taxon>Ignisphaera</taxon>
    </lineage>
</organism>
<dbReference type="EC" id="2.7.6.1" evidence="1"/>
<evidence type="ECO:0000256" key="1">
    <source>
        <dbReference type="ARBA" id="ARBA00013247"/>
    </source>
</evidence>
<comment type="caution">
    <text evidence="11">The sequence shown here is derived from an EMBL/GenBank/DDBJ whole genome shotgun (WGS) entry which is preliminary data.</text>
</comment>
<evidence type="ECO:0000256" key="2">
    <source>
        <dbReference type="ARBA" id="ARBA00022679"/>
    </source>
</evidence>
<evidence type="ECO:0000256" key="6">
    <source>
        <dbReference type="ARBA" id="ARBA00022840"/>
    </source>
</evidence>
<dbReference type="GO" id="GO:0006015">
    <property type="term" value="P:5-phosphoribose 1-diphosphate biosynthetic process"/>
    <property type="evidence" value="ECO:0007669"/>
    <property type="project" value="TreeGrafter"/>
</dbReference>
<dbReference type="GO" id="GO:0005524">
    <property type="term" value="F:ATP binding"/>
    <property type="evidence" value="ECO:0007669"/>
    <property type="project" value="UniProtKB-KW"/>
</dbReference>
<dbReference type="InterPro" id="IPR000836">
    <property type="entry name" value="PRTase_dom"/>
</dbReference>